<dbReference type="Proteomes" id="UP000006322">
    <property type="component" value="Unassembled WGS sequence"/>
</dbReference>
<dbReference type="EMBL" id="BAER01000126">
    <property type="protein sequence ID" value="GAC35087.1"/>
    <property type="molecule type" value="Genomic_DNA"/>
</dbReference>
<proteinExistence type="predicted"/>
<gene>
    <name evidence="1" type="ORF">GPLA_4208</name>
</gene>
<accession>K6ZXY0</accession>
<keyword evidence="2" id="KW-1185">Reference proteome</keyword>
<reference evidence="2" key="1">
    <citation type="journal article" date="2014" name="Environ. Microbiol.">
        <title>Comparative genomics of the marine bacterial genus Glaciecola reveals the high degree of genomic diversity and genomic characteristic for cold adaptation.</title>
        <authorList>
            <person name="Qin Q.L."/>
            <person name="Xie B.B."/>
            <person name="Yu Y."/>
            <person name="Shu Y.L."/>
            <person name="Rong J.C."/>
            <person name="Zhang Y.J."/>
            <person name="Zhao D.L."/>
            <person name="Chen X.L."/>
            <person name="Zhang X.Y."/>
            <person name="Chen B."/>
            <person name="Zhou B.C."/>
            <person name="Zhang Y.Z."/>
        </authorList>
    </citation>
    <scope>NUCLEOTIDE SEQUENCE [LARGE SCALE GENOMIC DNA]</scope>
    <source>
        <strain evidence="2">LMG 21857</strain>
    </source>
</reference>
<comment type="caution">
    <text evidence="1">The sequence shown here is derived from an EMBL/GenBank/DDBJ whole genome shotgun (WGS) entry which is preliminary data.</text>
</comment>
<evidence type="ECO:0000313" key="2">
    <source>
        <dbReference type="Proteomes" id="UP000006322"/>
    </source>
</evidence>
<protein>
    <submittedName>
        <fullName evidence="1">Uncharacterized protein</fullName>
    </submittedName>
</protein>
<sequence>MYCFDNSLILYMDMSIFQLISDHLNVLPNWPNVLFTSPLSAKSQCHIEQK</sequence>
<dbReference type="AlphaFoldDB" id="K6ZXY0"/>
<organism evidence="1 2">
    <name type="scientific">Paraglaciecola polaris LMG 21857</name>
    <dbReference type="NCBI Taxonomy" id="1129793"/>
    <lineage>
        <taxon>Bacteria</taxon>
        <taxon>Pseudomonadati</taxon>
        <taxon>Pseudomonadota</taxon>
        <taxon>Gammaproteobacteria</taxon>
        <taxon>Alteromonadales</taxon>
        <taxon>Alteromonadaceae</taxon>
        <taxon>Paraglaciecola</taxon>
    </lineage>
</organism>
<evidence type="ECO:0000313" key="1">
    <source>
        <dbReference type="EMBL" id="GAC35087.1"/>
    </source>
</evidence>
<name>K6ZXY0_9ALTE</name>